<gene>
    <name evidence="1" type="ORF">FEE96_20330</name>
</gene>
<proteinExistence type="predicted"/>
<reference evidence="1 2" key="1">
    <citation type="submission" date="2019-05" db="EMBL/GenBank/DDBJ databases">
        <title>Draft genome sequence of Pelagicola sp. DSW4-44.</title>
        <authorList>
            <person name="Oh J."/>
        </authorList>
    </citation>
    <scope>NUCLEOTIDE SEQUENCE [LARGE SCALE GENOMIC DNA]</scope>
    <source>
        <strain evidence="1 2">DSW4-44</strain>
    </source>
</reference>
<comment type="caution">
    <text evidence="1">The sequence shown here is derived from an EMBL/GenBank/DDBJ whole genome shotgun (WGS) entry which is preliminary data.</text>
</comment>
<accession>A0ABY2UQA0</accession>
<dbReference type="Proteomes" id="UP000305041">
    <property type="component" value="Unassembled WGS sequence"/>
</dbReference>
<name>A0ABY2UQA0_9RHOB</name>
<protein>
    <recommendedName>
        <fullName evidence="3">Lipoprotein</fullName>
    </recommendedName>
</protein>
<sequence>MKTNIIILAFLGVAGCSEPVEGPKGYGFGPVTSAAPYNSRTRSETLTYGETHSRQTGHLGRAPGLYQTSTGVPWLVFESSNAAKGGAPLQGTPAMRSAISYASSKWTPPYAKRIKSDDGDALIRVVTVDGNSFAVMRSIRPKNLLNAMFSNDTYYKILDQGIRQSGCVTSGETIAQSSQGVIQSLTAPVNC</sequence>
<evidence type="ECO:0008006" key="3">
    <source>
        <dbReference type="Google" id="ProtNLM"/>
    </source>
</evidence>
<keyword evidence="2" id="KW-1185">Reference proteome</keyword>
<dbReference type="PROSITE" id="PS51257">
    <property type="entry name" value="PROKAR_LIPOPROTEIN"/>
    <property type="match status" value="1"/>
</dbReference>
<evidence type="ECO:0000313" key="1">
    <source>
        <dbReference type="EMBL" id="TLP56793.1"/>
    </source>
</evidence>
<evidence type="ECO:0000313" key="2">
    <source>
        <dbReference type="Proteomes" id="UP000305041"/>
    </source>
</evidence>
<dbReference type="EMBL" id="VAUA01000012">
    <property type="protein sequence ID" value="TLP56793.1"/>
    <property type="molecule type" value="Genomic_DNA"/>
</dbReference>
<dbReference type="RefSeq" id="WP_138164961.1">
    <property type="nucleotide sequence ID" value="NZ_VAUA01000012.1"/>
</dbReference>
<organism evidence="1 2">
    <name type="scientific">Parasedimentitalea maritima</name>
    <dbReference type="NCBI Taxonomy" id="2578117"/>
    <lineage>
        <taxon>Bacteria</taxon>
        <taxon>Pseudomonadati</taxon>
        <taxon>Pseudomonadota</taxon>
        <taxon>Alphaproteobacteria</taxon>
        <taxon>Rhodobacterales</taxon>
        <taxon>Paracoccaceae</taxon>
        <taxon>Parasedimentitalea</taxon>
    </lineage>
</organism>